<dbReference type="Pfam" id="PF01396">
    <property type="entry name" value="Zn_ribbon_Top1"/>
    <property type="match status" value="2"/>
</dbReference>
<keyword evidence="12" id="KW-0540">Nuclease</keyword>
<keyword evidence="5 10" id="KW-0067">ATP-binding</keyword>
<evidence type="ECO:0000256" key="1">
    <source>
        <dbReference type="ARBA" id="ARBA00009922"/>
    </source>
</evidence>
<evidence type="ECO:0000259" key="11">
    <source>
        <dbReference type="PROSITE" id="PS51198"/>
    </source>
</evidence>
<evidence type="ECO:0000256" key="5">
    <source>
        <dbReference type="ARBA" id="ARBA00022840"/>
    </source>
</evidence>
<evidence type="ECO:0000256" key="3">
    <source>
        <dbReference type="ARBA" id="ARBA00022801"/>
    </source>
</evidence>
<dbReference type="PROSITE" id="PS51198">
    <property type="entry name" value="UVRD_HELICASE_ATP_BIND"/>
    <property type="match status" value="1"/>
</dbReference>
<dbReference type="RefSeq" id="WP_035195183.1">
    <property type="nucleotide sequence ID" value="NZ_JJRY01000006.1"/>
</dbReference>
<dbReference type="GO" id="GO:0043138">
    <property type="term" value="F:3'-5' DNA helicase activity"/>
    <property type="evidence" value="ECO:0007669"/>
    <property type="project" value="TreeGrafter"/>
</dbReference>
<sequence length="998" mass="118230">MPNILQAIKVFFVKRKFKKYNLEIRVHLNKLNTYEQSLILDCENLKKQKNIISDEQLNQIKVKYKNKLENYNTFYSVNNTVIAFITKEQSILSSDRGFLQLEKEYDQLLSNINNQLQLLPHIKDEVNSKLEHHFKTSYEFIKTVNLLRKNYITHSMYHEIQIDSRFKNSFDYLKNDINEINDKTVKEFIIYFGNLSKYINKWNNEYVNNELRIHKDLFNNIDGKSLDIQQRTAIVTDEDANLILAGAGSGKTLTISGKVKYLIDRKGVNPDEILLISFTKKASEEMKERISKKLGLNVDVMTFHKLGLQIISTSNGFKPEVFDELDKVIDNYFKTQIISDNSLLQLLLQFFGFYINIPKDLDEFEDLGEYHEHYKNVDFETLKSKAFKQKEYVKKNTKKLANEYKTYSGEQVKSLEEFIIANFLFLNGIDYIYESPYAYNTANQNYRQYKPDFYLPEYDIYIEHFGINENFRAPHLSDIEEKIYLEGIEWKRNTHKQYQTTLIETYSYYNKNGILLEKLEEKLKNYNIVFNPVDFKELYSAIYDQTNDRYFTEFKKLIATFINLFKSNGFRANKFREFKNDNNRTKNHIFLQKRNHIFFSLVEPIYDFYQKQMQQSRQIDFNDMIITATNLIKNDKISFNYKYIIIDEYQDISHSRYNLVNEIRQKTKAKIMCVGDDWQSIYRFAGSDVQLFTKFRDYFGQHELLKIEKTYRNSQQLIDIAGKFVMKNPLQYKKDLKSDKSNPFPIRLFGYKGNEIILSLTKAIEEVINLYGEDTEVLLLGRNNFDIKILDNQEQFKINNKNMTIKYNKYPKLKITFLTVHRSKGLESDNVILINAKNSTVGFPNKISDDPILSYVLTDSDDFWFAEERRLFYVAITRTKNTTYVLVPEHFQSTFVKELRNDYKLPYEYDGQNMITNLSCPRCKSGHLLVRANGMGQKFLGCSNYPGCDYTLNNIEVLNDQIKCISCGRYMVRRKNRYGKAFYGCSYYPKCNNTLNIE</sequence>
<dbReference type="InterPro" id="IPR013986">
    <property type="entry name" value="DExx_box_DNA_helicase_dom_sf"/>
</dbReference>
<dbReference type="GO" id="GO:0003916">
    <property type="term" value="F:DNA topoisomerase activity"/>
    <property type="evidence" value="ECO:0007669"/>
    <property type="project" value="InterPro"/>
</dbReference>
<evidence type="ECO:0000256" key="8">
    <source>
        <dbReference type="ARBA" id="ARBA00034808"/>
    </source>
</evidence>
<dbReference type="GO" id="GO:0006265">
    <property type="term" value="P:DNA topological change"/>
    <property type="evidence" value="ECO:0007669"/>
    <property type="project" value="InterPro"/>
</dbReference>
<dbReference type="Proteomes" id="UP000027936">
    <property type="component" value="Unassembled WGS sequence"/>
</dbReference>
<keyword evidence="6" id="KW-0413">Isomerase</keyword>
<comment type="catalytic activity">
    <reaction evidence="7">
        <text>Couples ATP hydrolysis with the unwinding of duplex DNA by translocating in the 3'-5' direction.</text>
        <dbReference type="EC" id="5.6.2.4"/>
    </reaction>
</comment>
<evidence type="ECO:0000256" key="7">
    <source>
        <dbReference type="ARBA" id="ARBA00034617"/>
    </source>
</evidence>
<keyword evidence="4 10" id="KW-0347">Helicase</keyword>
<dbReference type="Pfam" id="PF00580">
    <property type="entry name" value="UvrD-helicase"/>
    <property type="match status" value="1"/>
</dbReference>
<dbReference type="GO" id="GO:0004527">
    <property type="term" value="F:exonuclease activity"/>
    <property type="evidence" value="ECO:0007669"/>
    <property type="project" value="UniProtKB-KW"/>
</dbReference>
<evidence type="ECO:0000256" key="9">
    <source>
        <dbReference type="ARBA" id="ARBA00048988"/>
    </source>
</evidence>
<evidence type="ECO:0000256" key="2">
    <source>
        <dbReference type="ARBA" id="ARBA00022741"/>
    </source>
</evidence>
<comment type="catalytic activity">
    <reaction evidence="9">
        <text>ATP + H2O = ADP + phosphate + H(+)</text>
        <dbReference type="Rhea" id="RHEA:13065"/>
        <dbReference type="ChEBI" id="CHEBI:15377"/>
        <dbReference type="ChEBI" id="CHEBI:15378"/>
        <dbReference type="ChEBI" id="CHEBI:30616"/>
        <dbReference type="ChEBI" id="CHEBI:43474"/>
        <dbReference type="ChEBI" id="CHEBI:456216"/>
        <dbReference type="EC" id="5.6.2.4"/>
    </reaction>
</comment>
<proteinExistence type="inferred from homology"/>
<keyword evidence="2 10" id="KW-0547">Nucleotide-binding</keyword>
<dbReference type="GO" id="GO:0005524">
    <property type="term" value="F:ATP binding"/>
    <property type="evidence" value="ECO:0007669"/>
    <property type="project" value="UniProtKB-UniRule"/>
</dbReference>
<dbReference type="Gene3D" id="1.10.10.160">
    <property type="match status" value="1"/>
</dbReference>
<dbReference type="GO" id="GO:0005694">
    <property type="term" value="C:chromosome"/>
    <property type="evidence" value="ECO:0007669"/>
    <property type="project" value="InterPro"/>
</dbReference>
<dbReference type="GO" id="GO:0003677">
    <property type="term" value="F:DNA binding"/>
    <property type="evidence" value="ECO:0007669"/>
    <property type="project" value="InterPro"/>
</dbReference>
<dbReference type="Gene3D" id="3.40.50.300">
    <property type="entry name" value="P-loop containing nucleotide triphosphate hydrolases"/>
    <property type="match status" value="3"/>
</dbReference>
<dbReference type="Gene3D" id="3.30.65.10">
    <property type="entry name" value="Bacterial Topoisomerase I, domain 1"/>
    <property type="match status" value="2"/>
</dbReference>
<evidence type="ECO:0000313" key="13">
    <source>
        <dbReference type="Proteomes" id="UP000027936"/>
    </source>
</evidence>
<protein>
    <recommendedName>
        <fullName evidence="8">DNA 3'-5' helicase</fullName>
        <ecNumber evidence="8">5.6.2.4</ecNumber>
    </recommendedName>
</protein>
<dbReference type="InterPro" id="IPR014017">
    <property type="entry name" value="DNA_helicase_UvrD-like_C"/>
</dbReference>
<dbReference type="EMBL" id="JJRY01000006">
    <property type="protein sequence ID" value="KEF38674.1"/>
    <property type="molecule type" value="Genomic_DNA"/>
</dbReference>
<organism evidence="12 13">
    <name type="scientific">Schinkia azotoformans MEV2011</name>
    <dbReference type="NCBI Taxonomy" id="1348973"/>
    <lineage>
        <taxon>Bacteria</taxon>
        <taxon>Bacillati</taxon>
        <taxon>Bacillota</taxon>
        <taxon>Bacilli</taxon>
        <taxon>Bacillales</taxon>
        <taxon>Bacillaceae</taxon>
        <taxon>Calidifontibacillus/Schinkia group</taxon>
        <taxon>Schinkia</taxon>
    </lineage>
</organism>
<dbReference type="PANTHER" id="PTHR11070">
    <property type="entry name" value="UVRD / RECB / PCRA DNA HELICASE FAMILY MEMBER"/>
    <property type="match status" value="1"/>
</dbReference>
<keyword evidence="12" id="KW-0269">Exonuclease</keyword>
<evidence type="ECO:0000256" key="4">
    <source>
        <dbReference type="ARBA" id="ARBA00022806"/>
    </source>
</evidence>
<feature type="binding site" evidence="10">
    <location>
        <begin position="245"/>
        <end position="252"/>
    </location>
    <ligand>
        <name>ATP</name>
        <dbReference type="ChEBI" id="CHEBI:30616"/>
    </ligand>
</feature>
<comment type="similarity">
    <text evidence="1">Belongs to the helicase family. UvrD subfamily.</text>
</comment>
<dbReference type="InterPro" id="IPR013498">
    <property type="entry name" value="Topo_IA_Znf"/>
</dbReference>
<dbReference type="InterPro" id="IPR027417">
    <property type="entry name" value="P-loop_NTPase"/>
</dbReference>
<dbReference type="InterPro" id="IPR000212">
    <property type="entry name" value="DNA_helicase_UvrD/REP"/>
</dbReference>
<evidence type="ECO:0000256" key="6">
    <source>
        <dbReference type="ARBA" id="ARBA00023235"/>
    </source>
</evidence>
<name>A0A072NLZ8_SCHAZ</name>
<dbReference type="SUPFAM" id="SSF52540">
    <property type="entry name" value="P-loop containing nucleoside triphosphate hydrolases"/>
    <property type="match status" value="1"/>
</dbReference>
<dbReference type="PATRIC" id="fig|1348973.3.peg.1832"/>
<dbReference type="PANTHER" id="PTHR11070:SF63">
    <property type="entry name" value="DNA HELICASE IV"/>
    <property type="match status" value="1"/>
</dbReference>
<dbReference type="InterPro" id="IPR014016">
    <property type="entry name" value="UvrD-like_ATP-bd"/>
</dbReference>
<dbReference type="GO" id="GO:0005829">
    <property type="term" value="C:cytosol"/>
    <property type="evidence" value="ECO:0007669"/>
    <property type="project" value="TreeGrafter"/>
</dbReference>
<accession>A0A072NLZ8</accession>
<dbReference type="GO" id="GO:0000725">
    <property type="term" value="P:recombinational repair"/>
    <property type="evidence" value="ECO:0007669"/>
    <property type="project" value="TreeGrafter"/>
</dbReference>
<evidence type="ECO:0000313" key="12">
    <source>
        <dbReference type="EMBL" id="KEF38674.1"/>
    </source>
</evidence>
<comment type="caution">
    <text evidence="12">The sequence shown here is derived from an EMBL/GenBank/DDBJ whole genome shotgun (WGS) entry which is preliminary data.</text>
</comment>
<dbReference type="EC" id="5.6.2.4" evidence="8"/>
<dbReference type="SUPFAM" id="SSF57783">
    <property type="entry name" value="Zinc beta-ribbon"/>
    <property type="match status" value="1"/>
</dbReference>
<evidence type="ECO:0000256" key="10">
    <source>
        <dbReference type="PROSITE-ProRule" id="PRU00560"/>
    </source>
</evidence>
<keyword evidence="3 10" id="KW-0378">Hydrolase</keyword>
<feature type="domain" description="UvrD-like helicase ATP-binding" evidence="11">
    <location>
        <begin position="224"/>
        <end position="714"/>
    </location>
</feature>
<dbReference type="Pfam" id="PF13361">
    <property type="entry name" value="UvrD_C"/>
    <property type="match status" value="1"/>
</dbReference>
<dbReference type="OrthoDB" id="9809039at2"/>
<dbReference type="AlphaFoldDB" id="A0A072NLZ8"/>
<reference evidence="12 13" key="1">
    <citation type="submission" date="2014-04" db="EMBL/GenBank/DDBJ databases">
        <title>Draft genome sequence of Bacillus azotoformans MEV2011, a (co-) denitrifying strain unable to grow in the presence of oxygen.</title>
        <authorList>
            <person name="Nielsen M."/>
            <person name="Schreiber L."/>
            <person name="Finster K."/>
            <person name="Schramm A."/>
        </authorList>
    </citation>
    <scope>NUCLEOTIDE SEQUENCE [LARGE SCALE GENOMIC DNA]</scope>
    <source>
        <strain evidence="12 13">MEV2011</strain>
    </source>
</reference>
<gene>
    <name evidence="12" type="ORF">M670_01885</name>
</gene>